<dbReference type="PANTHER" id="PTHR42898">
    <property type="entry name" value="TROPINONE REDUCTASE"/>
    <property type="match status" value="1"/>
</dbReference>
<evidence type="ECO:0000256" key="1">
    <source>
        <dbReference type="ARBA" id="ARBA00022857"/>
    </source>
</evidence>
<dbReference type="Pfam" id="PF13561">
    <property type="entry name" value="adh_short_C2"/>
    <property type="match status" value="1"/>
</dbReference>
<organism evidence="4 5">
    <name type="scientific">Panicum virgatum</name>
    <name type="common">Blackwell switchgrass</name>
    <dbReference type="NCBI Taxonomy" id="38727"/>
    <lineage>
        <taxon>Eukaryota</taxon>
        <taxon>Viridiplantae</taxon>
        <taxon>Streptophyta</taxon>
        <taxon>Embryophyta</taxon>
        <taxon>Tracheophyta</taxon>
        <taxon>Spermatophyta</taxon>
        <taxon>Magnoliopsida</taxon>
        <taxon>Liliopsida</taxon>
        <taxon>Poales</taxon>
        <taxon>Poaceae</taxon>
        <taxon>PACMAD clade</taxon>
        <taxon>Panicoideae</taxon>
        <taxon>Panicodae</taxon>
        <taxon>Paniceae</taxon>
        <taxon>Panicinae</taxon>
        <taxon>Panicum</taxon>
        <taxon>Panicum sect. Hiantes</taxon>
    </lineage>
</organism>
<protein>
    <submittedName>
        <fullName evidence="4">Uncharacterized protein</fullName>
    </submittedName>
</protein>
<evidence type="ECO:0000313" key="4">
    <source>
        <dbReference type="EMBL" id="KAG2563895.1"/>
    </source>
</evidence>
<feature type="compositionally biased region" description="Pro residues" evidence="3">
    <location>
        <begin position="40"/>
        <end position="52"/>
    </location>
</feature>
<feature type="region of interest" description="Disordered" evidence="3">
    <location>
        <begin position="1"/>
        <end position="59"/>
    </location>
</feature>
<sequence>MGTVRDTFAGEQRGAGGGQAGGGVHGGGLLRAHGDQPGVVLPPQPARAPSPPELRHRQRGKHRAHLLHCKSYLGFPGFVIYSMAKGGMNQLTRSLAAEWARDRIRVNCVAPGVVITDMTKAVGPEEVVKQEFLPKIPLRRTGEPAEIASVVALFCMPAASYVTGQVICVDGGTTIGA</sequence>
<keyword evidence="5" id="KW-1185">Reference proteome</keyword>
<dbReference type="InterPro" id="IPR036291">
    <property type="entry name" value="NAD(P)-bd_dom_sf"/>
</dbReference>
<comment type="caution">
    <text evidence="4">The sequence shown here is derived from an EMBL/GenBank/DDBJ whole genome shotgun (WGS) entry which is preliminary data.</text>
</comment>
<dbReference type="GO" id="GO:0016491">
    <property type="term" value="F:oxidoreductase activity"/>
    <property type="evidence" value="ECO:0007669"/>
    <property type="project" value="UniProtKB-KW"/>
</dbReference>
<dbReference type="EMBL" id="CM029051">
    <property type="protein sequence ID" value="KAG2563895.1"/>
    <property type="molecule type" value="Genomic_DNA"/>
</dbReference>
<dbReference type="PANTHER" id="PTHR42898:SF25">
    <property type="entry name" value="TROPINONE REDUCTASE"/>
    <property type="match status" value="1"/>
</dbReference>
<name>A0A8T0PS11_PANVG</name>
<dbReference type="InterPro" id="IPR002347">
    <property type="entry name" value="SDR_fam"/>
</dbReference>
<reference evidence="4" key="1">
    <citation type="submission" date="2020-05" db="EMBL/GenBank/DDBJ databases">
        <title>WGS assembly of Panicum virgatum.</title>
        <authorList>
            <person name="Lovell J.T."/>
            <person name="Jenkins J."/>
            <person name="Shu S."/>
            <person name="Juenger T.E."/>
            <person name="Schmutz J."/>
        </authorList>
    </citation>
    <scope>NUCLEOTIDE SEQUENCE</scope>
    <source>
        <strain evidence="4">AP13</strain>
    </source>
</reference>
<evidence type="ECO:0000313" key="5">
    <source>
        <dbReference type="Proteomes" id="UP000823388"/>
    </source>
</evidence>
<keyword evidence="1" id="KW-0521">NADP</keyword>
<dbReference type="SUPFAM" id="SSF51735">
    <property type="entry name" value="NAD(P)-binding Rossmann-fold domains"/>
    <property type="match status" value="1"/>
</dbReference>
<evidence type="ECO:0000256" key="2">
    <source>
        <dbReference type="ARBA" id="ARBA00023002"/>
    </source>
</evidence>
<dbReference type="Gene3D" id="3.40.50.720">
    <property type="entry name" value="NAD(P)-binding Rossmann-like Domain"/>
    <property type="match status" value="1"/>
</dbReference>
<proteinExistence type="predicted"/>
<dbReference type="InterPro" id="IPR045000">
    <property type="entry name" value="TR"/>
</dbReference>
<evidence type="ECO:0000256" key="3">
    <source>
        <dbReference type="SAM" id="MobiDB-lite"/>
    </source>
</evidence>
<feature type="compositionally biased region" description="Gly residues" evidence="3">
    <location>
        <begin position="13"/>
        <end position="29"/>
    </location>
</feature>
<keyword evidence="2" id="KW-0560">Oxidoreductase</keyword>
<gene>
    <name evidence="4" type="ORF">PVAP13_8KG372204</name>
</gene>
<dbReference type="Proteomes" id="UP000823388">
    <property type="component" value="Chromosome 8K"/>
</dbReference>
<dbReference type="PRINTS" id="PR00081">
    <property type="entry name" value="GDHRDH"/>
</dbReference>
<dbReference type="AlphaFoldDB" id="A0A8T0PS11"/>
<accession>A0A8T0PS11</accession>